<dbReference type="Proteomes" id="UP001279734">
    <property type="component" value="Unassembled WGS sequence"/>
</dbReference>
<feature type="transmembrane region" description="Helical" evidence="1">
    <location>
        <begin position="55"/>
        <end position="74"/>
    </location>
</feature>
<evidence type="ECO:0000313" key="4">
    <source>
        <dbReference type="Proteomes" id="UP001279734"/>
    </source>
</evidence>
<accession>A0AAD3T1T0</accession>
<dbReference type="AlphaFoldDB" id="A0AAD3T1T0"/>
<evidence type="ECO:0000256" key="1">
    <source>
        <dbReference type="SAM" id="Phobius"/>
    </source>
</evidence>
<feature type="transmembrane region" description="Helical" evidence="1">
    <location>
        <begin position="115"/>
        <end position="137"/>
    </location>
</feature>
<feature type="signal peptide" evidence="2">
    <location>
        <begin position="1"/>
        <end position="21"/>
    </location>
</feature>
<sequence>MGQHQRRWPALGLWKTNLVLAVGDVALSGCGWNVMNCGWMRSYAVTFDADFAPKVDADCFLLCKCFALLVLDFLVPGYSAAPGCSVWLLLVLKIGVGTALYVPEAGMAVQFFWNSAAVLLRGHVFGGPALLLLVPPLESTTTYAAACKCFYFLLSSMVLMLMLQFWLYFPRRGSVSGPVVVGRSKFRLMSLVVGSSGCVASF</sequence>
<organism evidence="3 4">
    <name type="scientific">Nepenthes gracilis</name>
    <name type="common">Slender pitcher plant</name>
    <dbReference type="NCBI Taxonomy" id="150966"/>
    <lineage>
        <taxon>Eukaryota</taxon>
        <taxon>Viridiplantae</taxon>
        <taxon>Streptophyta</taxon>
        <taxon>Embryophyta</taxon>
        <taxon>Tracheophyta</taxon>
        <taxon>Spermatophyta</taxon>
        <taxon>Magnoliopsida</taxon>
        <taxon>eudicotyledons</taxon>
        <taxon>Gunneridae</taxon>
        <taxon>Pentapetalae</taxon>
        <taxon>Caryophyllales</taxon>
        <taxon>Nepenthaceae</taxon>
        <taxon>Nepenthes</taxon>
    </lineage>
</organism>
<feature type="transmembrane region" description="Helical" evidence="1">
    <location>
        <begin position="12"/>
        <end position="35"/>
    </location>
</feature>
<keyword evidence="2" id="KW-0732">Signal</keyword>
<gene>
    <name evidence="3" type="ORF">Nepgr_022876</name>
</gene>
<proteinExistence type="predicted"/>
<evidence type="ECO:0000313" key="3">
    <source>
        <dbReference type="EMBL" id="GMH21034.1"/>
    </source>
</evidence>
<keyword evidence="1" id="KW-0812">Transmembrane</keyword>
<dbReference type="EMBL" id="BSYO01000022">
    <property type="protein sequence ID" value="GMH21034.1"/>
    <property type="molecule type" value="Genomic_DNA"/>
</dbReference>
<reference evidence="3" key="1">
    <citation type="submission" date="2023-05" db="EMBL/GenBank/DDBJ databases">
        <title>Nepenthes gracilis genome sequencing.</title>
        <authorList>
            <person name="Fukushima K."/>
        </authorList>
    </citation>
    <scope>NUCLEOTIDE SEQUENCE</scope>
    <source>
        <strain evidence="3">SING2019-196</strain>
    </source>
</reference>
<feature type="chain" id="PRO_5042189209" evidence="2">
    <location>
        <begin position="22"/>
        <end position="202"/>
    </location>
</feature>
<name>A0AAD3T1T0_NEPGR</name>
<evidence type="ECO:0000256" key="2">
    <source>
        <dbReference type="SAM" id="SignalP"/>
    </source>
</evidence>
<protein>
    <submittedName>
        <fullName evidence="3">Uncharacterized protein</fullName>
    </submittedName>
</protein>
<comment type="caution">
    <text evidence="3">The sequence shown here is derived from an EMBL/GenBank/DDBJ whole genome shotgun (WGS) entry which is preliminary data.</text>
</comment>
<feature type="transmembrane region" description="Helical" evidence="1">
    <location>
        <begin position="149"/>
        <end position="169"/>
    </location>
</feature>
<keyword evidence="1" id="KW-1133">Transmembrane helix</keyword>
<keyword evidence="1" id="KW-0472">Membrane</keyword>
<feature type="transmembrane region" description="Helical" evidence="1">
    <location>
        <begin position="86"/>
        <end position="103"/>
    </location>
</feature>
<keyword evidence="4" id="KW-1185">Reference proteome</keyword>